<reference evidence="2 3" key="1">
    <citation type="submission" date="2022-08" db="EMBL/GenBank/DDBJ databases">
        <title>Paenibacillus endoradicis sp. nov., Paenibacillus radicibacter sp. nov and Paenibacillus pararadicis sp. nov., three cold-adapted plant growth-promoting bacteria isolated from root of Larix gmelinii in Great Khingan.</title>
        <authorList>
            <person name="Xue H."/>
        </authorList>
    </citation>
    <scope>NUCLEOTIDE SEQUENCE [LARGE SCALE GENOMIC DNA]</scope>
    <source>
        <strain evidence="2 3">N5-1-1-5</strain>
    </source>
</reference>
<organism evidence="2 3">
    <name type="scientific">Paenibacillus radicis</name>
    <name type="common">ex Xue et al. 2023</name>
    <dbReference type="NCBI Taxonomy" id="2972489"/>
    <lineage>
        <taxon>Bacteria</taxon>
        <taxon>Bacillati</taxon>
        <taxon>Bacillota</taxon>
        <taxon>Bacilli</taxon>
        <taxon>Bacillales</taxon>
        <taxon>Paenibacillaceae</taxon>
        <taxon>Paenibacillus</taxon>
    </lineage>
</organism>
<name>A0ABT1YBJ9_9BACL</name>
<dbReference type="Proteomes" id="UP001300012">
    <property type="component" value="Unassembled WGS sequence"/>
</dbReference>
<dbReference type="Pfam" id="PF13157">
    <property type="entry name" value="Enas"/>
    <property type="match status" value="1"/>
</dbReference>
<keyword evidence="3" id="KW-1185">Reference proteome</keyword>
<protein>
    <submittedName>
        <fullName evidence="2">DUF3992 domain-containing protein</fullName>
    </submittedName>
</protein>
<evidence type="ECO:0000313" key="2">
    <source>
        <dbReference type="EMBL" id="MCR8630565.1"/>
    </source>
</evidence>
<dbReference type="EMBL" id="JANQBD010000003">
    <property type="protein sequence ID" value="MCR8630565.1"/>
    <property type="molecule type" value="Genomic_DNA"/>
</dbReference>
<feature type="domain" description="Endospore appendages core" evidence="1">
    <location>
        <begin position="17"/>
        <end position="129"/>
    </location>
</feature>
<proteinExistence type="predicted"/>
<dbReference type="RefSeq" id="WP_258212184.1">
    <property type="nucleotide sequence ID" value="NZ_JANQBD010000003.1"/>
</dbReference>
<evidence type="ECO:0000313" key="3">
    <source>
        <dbReference type="Proteomes" id="UP001300012"/>
    </source>
</evidence>
<comment type="caution">
    <text evidence="2">The sequence shown here is derived from an EMBL/GenBank/DDBJ whole genome shotgun (WGS) entry which is preliminary data.</text>
</comment>
<gene>
    <name evidence="2" type="ORF">NV381_05045</name>
</gene>
<accession>A0ABT1YBJ9</accession>
<dbReference type="InterPro" id="IPR025055">
    <property type="entry name" value="Ena_core"/>
</dbReference>
<sequence length="130" mass="13411">MSGCSCNNQTLAVGNHECCSQTSFVQDKLCAPYTVTAATPTITIYALNTNPAKTFVSGTISLDSGPTGGTVTVEFLLGATLVETEILSVGASLAFTKNGFTSITLTGTGAAPFTPPYQGEFCLTPRYPLG</sequence>
<evidence type="ECO:0000259" key="1">
    <source>
        <dbReference type="Pfam" id="PF13157"/>
    </source>
</evidence>